<dbReference type="EMBL" id="JBHFEH010000005">
    <property type="protein sequence ID" value="KAL2057234.1"/>
    <property type="molecule type" value="Genomic_DNA"/>
</dbReference>
<feature type="region of interest" description="Disordered" evidence="1">
    <location>
        <begin position="1"/>
        <end position="41"/>
    </location>
</feature>
<reference evidence="2 3" key="1">
    <citation type="submission" date="2024-09" db="EMBL/GenBank/DDBJ databases">
        <title>Rethinking Asexuality: The Enigmatic Case of Functional Sexual Genes in Lepraria (Stereocaulaceae).</title>
        <authorList>
            <person name="Doellman M."/>
            <person name="Sun Y."/>
            <person name="Barcenas-Pena A."/>
            <person name="Lumbsch H.T."/>
            <person name="Grewe F."/>
        </authorList>
    </citation>
    <scope>NUCLEOTIDE SEQUENCE [LARGE SCALE GENOMIC DNA]</scope>
    <source>
        <strain evidence="2 3">Grewe 0041</strain>
    </source>
</reference>
<evidence type="ECO:0008006" key="4">
    <source>
        <dbReference type="Google" id="ProtNLM"/>
    </source>
</evidence>
<organism evidence="2 3">
    <name type="scientific">Lepraria finkii</name>
    <dbReference type="NCBI Taxonomy" id="1340010"/>
    <lineage>
        <taxon>Eukaryota</taxon>
        <taxon>Fungi</taxon>
        <taxon>Dikarya</taxon>
        <taxon>Ascomycota</taxon>
        <taxon>Pezizomycotina</taxon>
        <taxon>Lecanoromycetes</taxon>
        <taxon>OSLEUM clade</taxon>
        <taxon>Lecanoromycetidae</taxon>
        <taxon>Lecanorales</taxon>
        <taxon>Lecanorineae</taxon>
        <taxon>Stereocaulaceae</taxon>
        <taxon>Lepraria</taxon>
    </lineage>
</organism>
<evidence type="ECO:0000313" key="3">
    <source>
        <dbReference type="Proteomes" id="UP001590951"/>
    </source>
</evidence>
<protein>
    <recommendedName>
        <fullName evidence="4">Myb-like domain-containing protein</fullName>
    </recommendedName>
</protein>
<evidence type="ECO:0000256" key="1">
    <source>
        <dbReference type="SAM" id="MobiDB-lite"/>
    </source>
</evidence>
<keyword evidence="3" id="KW-1185">Reference proteome</keyword>
<dbReference type="CDD" id="cd00167">
    <property type="entry name" value="SANT"/>
    <property type="match status" value="1"/>
</dbReference>
<name>A0ABR4BHE4_9LECA</name>
<sequence>MAALTSSHTQTTSHSSNSPGQSSDNPPNPILNHSPTPWTTDEDKKLLKCVADKSFEDLAAELGNRLCGRLFEALG</sequence>
<feature type="compositionally biased region" description="Polar residues" evidence="1">
    <location>
        <begin position="19"/>
        <end position="39"/>
    </location>
</feature>
<dbReference type="Proteomes" id="UP001590951">
    <property type="component" value="Unassembled WGS sequence"/>
</dbReference>
<evidence type="ECO:0000313" key="2">
    <source>
        <dbReference type="EMBL" id="KAL2057234.1"/>
    </source>
</evidence>
<accession>A0ABR4BHE4</accession>
<gene>
    <name evidence="2" type="ORF">ABVK25_002287</name>
</gene>
<proteinExistence type="predicted"/>
<dbReference type="InterPro" id="IPR001005">
    <property type="entry name" value="SANT/Myb"/>
</dbReference>
<feature type="compositionally biased region" description="Low complexity" evidence="1">
    <location>
        <begin position="1"/>
        <end position="18"/>
    </location>
</feature>
<comment type="caution">
    <text evidence="2">The sequence shown here is derived from an EMBL/GenBank/DDBJ whole genome shotgun (WGS) entry which is preliminary data.</text>
</comment>